<dbReference type="GO" id="GO:0005886">
    <property type="term" value="C:plasma membrane"/>
    <property type="evidence" value="ECO:0007669"/>
    <property type="project" value="UniProtKB-SubCell"/>
</dbReference>
<evidence type="ECO:0000256" key="3">
    <source>
        <dbReference type="ARBA" id="ARBA00022475"/>
    </source>
</evidence>
<evidence type="ECO:0000256" key="6">
    <source>
        <dbReference type="ARBA" id="ARBA00023136"/>
    </source>
</evidence>
<dbReference type="Pfam" id="PF00691">
    <property type="entry name" value="OmpA"/>
    <property type="match status" value="1"/>
</dbReference>
<comment type="similarity">
    <text evidence="2">Belongs to the MotB family.</text>
</comment>
<evidence type="ECO:0000256" key="1">
    <source>
        <dbReference type="ARBA" id="ARBA00004162"/>
    </source>
</evidence>
<accession>A0A0P7XAA9</accession>
<dbReference type="AlphaFoldDB" id="A0A0P7XAA9"/>
<reference evidence="11 13" key="2">
    <citation type="submission" date="2016-08" db="EMBL/GenBank/DDBJ databases">
        <authorList>
            <person name="Varghese N."/>
            <person name="Submissions Spin"/>
        </authorList>
    </citation>
    <scope>NUCLEOTIDE SEQUENCE [LARGE SCALE GENOMIC DNA]</scope>
    <source>
        <strain evidence="11 13">HL-109</strain>
    </source>
</reference>
<dbReference type="InterPro" id="IPR036737">
    <property type="entry name" value="OmpA-like_sf"/>
</dbReference>
<dbReference type="OrthoDB" id="7170686at2"/>
<reference evidence="10 12" key="1">
    <citation type="submission" date="2015-09" db="EMBL/GenBank/DDBJ databases">
        <title>Identification and resolution of microdiversity through metagenomic sequencing of parallel consortia.</title>
        <authorList>
            <person name="Nelson W.C."/>
            <person name="Romine M.F."/>
            <person name="Lindemann S.R."/>
        </authorList>
    </citation>
    <scope>NUCLEOTIDE SEQUENCE [LARGE SCALE GENOMIC DNA]</scope>
    <source>
        <strain evidence="10">HL-109</strain>
    </source>
</reference>
<keyword evidence="5 8" id="KW-1133">Transmembrane helix</keyword>
<keyword evidence="13" id="KW-1185">Reference proteome</keyword>
<keyword evidence="3" id="KW-1003">Cell membrane</keyword>
<dbReference type="PATRIC" id="fig|1653334.4.peg.3240"/>
<keyword evidence="6 7" id="KW-0472">Membrane</keyword>
<evidence type="ECO:0000313" key="11">
    <source>
        <dbReference type="EMBL" id="SCC78824.1"/>
    </source>
</evidence>
<comment type="caution">
    <text evidence="10">The sequence shown here is derived from an EMBL/GenBank/DDBJ whole genome shotgun (WGS) entry which is preliminary data.</text>
</comment>
<dbReference type="RefSeq" id="WP_074443487.1">
    <property type="nucleotide sequence ID" value="NZ_FMBM01000001.1"/>
</dbReference>
<evidence type="ECO:0000313" key="10">
    <source>
        <dbReference type="EMBL" id="KPQ12181.1"/>
    </source>
</evidence>
<evidence type="ECO:0000313" key="12">
    <source>
        <dbReference type="Proteomes" id="UP000050497"/>
    </source>
</evidence>
<organism evidence="10 12">
    <name type="scientific">Saliniramus fredricksonii</name>
    <dbReference type="NCBI Taxonomy" id="1653334"/>
    <lineage>
        <taxon>Bacteria</taxon>
        <taxon>Pseudomonadati</taxon>
        <taxon>Pseudomonadota</taxon>
        <taxon>Alphaproteobacteria</taxon>
        <taxon>Hyphomicrobiales</taxon>
        <taxon>Salinarimonadaceae</taxon>
        <taxon>Saliniramus</taxon>
    </lineage>
</organism>
<dbReference type="Pfam" id="PF13677">
    <property type="entry name" value="MotB_plug"/>
    <property type="match status" value="1"/>
</dbReference>
<evidence type="ECO:0000259" key="9">
    <source>
        <dbReference type="PROSITE" id="PS51123"/>
    </source>
</evidence>
<comment type="subcellular location">
    <subcellularLocation>
        <location evidence="1">Cell membrane</location>
        <topology evidence="1">Single-pass membrane protein</topology>
    </subcellularLocation>
</comment>
<dbReference type="EMBL" id="LJSX01000003">
    <property type="protein sequence ID" value="KPQ12181.1"/>
    <property type="molecule type" value="Genomic_DNA"/>
</dbReference>
<proteinExistence type="inferred from homology"/>
<gene>
    <name evidence="10" type="primary">motB</name>
    <name evidence="11" type="ORF">GA0071312_0513</name>
    <name evidence="10" type="ORF">HLUCCO17_03185</name>
</gene>
<evidence type="ECO:0000313" key="13">
    <source>
        <dbReference type="Proteomes" id="UP000182800"/>
    </source>
</evidence>
<dbReference type="PANTHER" id="PTHR30329:SF21">
    <property type="entry name" value="LIPOPROTEIN YIAD-RELATED"/>
    <property type="match status" value="1"/>
</dbReference>
<dbReference type="SUPFAM" id="SSF103088">
    <property type="entry name" value="OmpA-like"/>
    <property type="match status" value="1"/>
</dbReference>
<dbReference type="Gene3D" id="3.30.1330.60">
    <property type="entry name" value="OmpA-like domain"/>
    <property type="match status" value="1"/>
</dbReference>
<evidence type="ECO:0000256" key="7">
    <source>
        <dbReference type="PROSITE-ProRule" id="PRU00473"/>
    </source>
</evidence>
<feature type="transmembrane region" description="Helical" evidence="8">
    <location>
        <begin position="12"/>
        <end position="36"/>
    </location>
</feature>
<evidence type="ECO:0000256" key="8">
    <source>
        <dbReference type="SAM" id="Phobius"/>
    </source>
</evidence>
<dbReference type="InterPro" id="IPR050330">
    <property type="entry name" value="Bact_OuterMem_StrucFunc"/>
</dbReference>
<evidence type="ECO:0000256" key="4">
    <source>
        <dbReference type="ARBA" id="ARBA00022692"/>
    </source>
</evidence>
<dbReference type="PROSITE" id="PS51123">
    <property type="entry name" value="OMPA_2"/>
    <property type="match status" value="1"/>
</dbReference>
<name>A0A0P7XAA9_9HYPH</name>
<dbReference type="Proteomes" id="UP000182800">
    <property type="component" value="Unassembled WGS sequence"/>
</dbReference>
<dbReference type="InterPro" id="IPR025713">
    <property type="entry name" value="MotB-like_N_dom"/>
</dbReference>
<sequence>MARRKAAPPAGAPMWMVTFADLMAVLMAFFVMVVAFSTQDQRKLQVVAGSMRDAFGVNPESRFSGIIEVEGIPTATHVQNLRDVPPEEATDYTTPNEYEHREEGLPELPQDHGFALATASLRQALQDMPEILEVSRNVIIEHTEEGLDISLIDQDGRSMFAEGEVQPHERTRRLLEVIAPVLRRMPNRVRVSGHTAVPRPGAVTVEDIWAITSGRAVVVRDILAANGLPNGRFASVVGKGDTDPMFPDNPYIAPNRRVTITLLNEAPPLPPGMRF</sequence>
<dbReference type="InterPro" id="IPR006665">
    <property type="entry name" value="OmpA-like"/>
</dbReference>
<evidence type="ECO:0000256" key="2">
    <source>
        <dbReference type="ARBA" id="ARBA00008914"/>
    </source>
</evidence>
<protein>
    <submittedName>
        <fullName evidence="10">Chemotaxis protein MotB</fullName>
    </submittedName>
</protein>
<dbReference type="Proteomes" id="UP000050497">
    <property type="component" value="Unassembled WGS sequence"/>
</dbReference>
<keyword evidence="4 8" id="KW-0812">Transmembrane</keyword>
<dbReference type="EMBL" id="FMBM01000001">
    <property type="protein sequence ID" value="SCC78824.1"/>
    <property type="molecule type" value="Genomic_DNA"/>
</dbReference>
<evidence type="ECO:0000256" key="5">
    <source>
        <dbReference type="ARBA" id="ARBA00022989"/>
    </source>
</evidence>
<feature type="domain" description="OmpA-like" evidence="9">
    <location>
        <begin position="147"/>
        <end position="266"/>
    </location>
</feature>
<dbReference type="PANTHER" id="PTHR30329">
    <property type="entry name" value="STATOR ELEMENT OF FLAGELLAR MOTOR COMPLEX"/>
    <property type="match status" value="1"/>
</dbReference>
<dbReference type="STRING" id="1653334.GA0071312_0513"/>